<feature type="region of interest" description="Disordered" evidence="1">
    <location>
        <begin position="1"/>
        <end position="43"/>
    </location>
</feature>
<accession>A0ABV2W6B1</accession>
<feature type="compositionally biased region" description="Basic and acidic residues" evidence="1">
    <location>
        <begin position="17"/>
        <end position="26"/>
    </location>
</feature>
<name>A0ABV2W6B1_9ACTN</name>
<gene>
    <name evidence="2" type="ORF">ABZ508_17180</name>
</gene>
<organism evidence="2 3">
    <name type="scientific">Streptomyces lavendulocolor</name>
    <dbReference type="NCBI Taxonomy" id="67316"/>
    <lineage>
        <taxon>Bacteria</taxon>
        <taxon>Bacillati</taxon>
        <taxon>Actinomycetota</taxon>
        <taxon>Actinomycetes</taxon>
        <taxon>Kitasatosporales</taxon>
        <taxon>Streptomycetaceae</taxon>
        <taxon>Streptomyces</taxon>
    </lineage>
</organism>
<keyword evidence="3" id="KW-1185">Reference proteome</keyword>
<dbReference type="Proteomes" id="UP001550378">
    <property type="component" value="Unassembled WGS sequence"/>
</dbReference>
<sequence length="129" mass="13899">MSEHRDQGSASYSSRIEAGRDMRIDRSTVAVGHSTVTGPAPAADREAAVEELRAAVDQLLDELRRNSEHYEDGPQLVEAGEQVQAELARDEPRPNLLLRWLGFIAPGVHTTAAVAADVASIQDSVTALL</sequence>
<evidence type="ECO:0000313" key="3">
    <source>
        <dbReference type="Proteomes" id="UP001550378"/>
    </source>
</evidence>
<reference evidence="2 3" key="1">
    <citation type="submission" date="2024-06" db="EMBL/GenBank/DDBJ databases">
        <title>The Natural Products Discovery Center: Release of the First 8490 Sequenced Strains for Exploring Actinobacteria Biosynthetic Diversity.</title>
        <authorList>
            <person name="Kalkreuter E."/>
            <person name="Kautsar S.A."/>
            <person name="Yang D."/>
            <person name="Bader C.D."/>
            <person name="Teijaro C.N."/>
            <person name="Fluegel L."/>
            <person name="Davis C.M."/>
            <person name="Simpson J.R."/>
            <person name="Lauterbach L."/>
            <person name="Steele A.D."/>
            <person name="Gui C."/>
            <person name="Meng S."/>
            <person name="Li G."/>
            <person name="Viehrig K."/>
            <person name="Ye F."/>
            <person name="Su P."/>
            <person name="Kiefer A.F."/>
            <person name="Nichols A."/>
            <person name="Cepeda A.J."/>
            <person name="Yan W."/>
            <person name="Fan B."/>
            <person name="Jiang Y."/>
            <person name="Adhikari A."/>
            <person name="Zheng C.-J."/>
            <person name="Schuster L."/>
            <person name="Cowan T.M."/>
            <person name="Smanski M.J."/>
            <person name="Chevrette M.G."/>
            <person name="De Carvalho L.P.S."/>
            <person name="Shen B."/>
        </authorList>
    </citation>
    <scope>NUCLEOTIDE SEQUENCE [LARGE SCALE GENOMIC DNA]</scope>
    <source>
        <strain evidence="2 3">NPDC006337</strain>
    </source>
</reference>
<dbReference type="RefSeq" id="WP_359653403.1">
    <property type="nucleotide sequence ID" value="NZ_JBEXZO010000012.1"/>
</dbReference>
<protein>
    <submittedName>
        <fullName evidence="2">Uncharacterized protein</fullName>
    </submittedName>
</protein>
<dbReference type="EMBL" id="JBEXZR010000014">
    <property type="protein sequence ID" value="MEU0709091.1"/>
    <property type="molecule type" value="Genomic_DNA"/>
</dbReference>
<comment type="caution">
    <text evidence="2">The sequence shown here is derived from an EMBL/GenBank/DDBJ whole genome shotgun (WGS) entry which is preliminary data.</text>
</comment>
<proteinExistence type="predicted"/>
<evidence type="ECO:0000313" key="2">
    <source>
        <dbReference type="EMBL" id="MEU0709091.1"/>
    </source>
</evidence>
<evidence type="ECO:0000256" key="1">
    <source>
        <dbReference type="SAM" id="MobiDB-lite"/>
    </source>
</evidence>